<dbReference type="EMBL" id="RWJN01000099">
    <property type="protein sequence ID" value="TCD67395.1"/>
    <property type="molecule type" value="Genomic_DNA"/>
</dbReference>
<feature type="region of interest" description="Disordered" evidence="1">
    <location>
        <begin position="1"/>
        <end position="38"/>
    </location>
</feature>
<evidence type="ECO:0000313" key="3">
    <source>
        <dbReference type="EMBL" id="TCD67395.1"/>
    </source>
</evidence>
<evidence type="ECO:0000259" key="2">
    <source>
        <dbReference type="PROSITE" id="PS50097"/>
    </source>
</evidence>
<comment type="caution">
    <text evidence="3">The sequence shown here is derived from an EMBL/GenBank/DDBJ whole genome shotgun (WGS) entry which is preliminary data.</text>
</comment>
<keyword evidence="4" id="KW-1185">Reference proteome</keyword>
<feature type="region of interest" description="Disordered" evidence="1">
    <location>
        <begin position="405"/>
        <end position="429"/>
    </location>
</feature>
<reference evidence="3 4" key="1">
    <citation type="submission" date="2018-11" db="EMBL/GenBank/DDBJ databases">
        <title>Genome assembly of Steccherinum ochraceum LE-BIN_3174, the white-rot fungus of the Steccherinaceae family (The Residual Polyporoid clade, Polyporales, Basidiomycota).</title>
        <authorList>
            <person name="Fedorova T.V."/>
            <person name="Glazunova O.A."/>
            <person name="Landesman E.O."/>
            <person name="Moiseenko K.V."/>
            <person name="Psurtseva N.V."/>
            <person name="Savinova O.S."/>
            <person name="Shakhova N.V."/>
            <person name="Tyazhelova T.V."/>
            <person name="Vasina D.V."/>
        </authorList>
    </citation>
    <scope>NUCLEOTIDE SEQUENCE [LARGE SCALE GENOMIC DNA]</scope>
    <source>
        <strain evidence="3 4">LE-BIN_3174</strain>
    </source>
</reference>
<dbReference type="PROSITE" id="PS50097">
    <property type="entry name" value="BTB"/>
    <property type="match status" value="1"/>
</dbReference>
<dbReference type="AlphaFoldDB" id="A0A4R0RMZ2"/>
<dbReference type="OrthoDB" id="3357985at2759"/>
<dbReference type="SMART" id="SM00225">
    <property type="entry name" value="BTB"/>
    <property type="match status" value="2"/>
</dbReference>
<name>A0A4R0RMZ2_9APHY</name>
<gene>
    <name evidence="3" type="ORF">EIP91_012430</name>
</gene>
<dbReference type="STRING" id="92696.A0A4R0RMZ2"/>
<organism evidence="3 4">
    <name type="scientific">Steccherinum ochraceum</name>
    <dbReference type="NCBI Taxonomy" id="92696"/>
    <lineage>
        <taxon>Eukaryota</taxon>
        <taxon>Fungi</taxon>
        <taxon>Dikarya</taxon>
        <taxon>Basidiomycota</taxon>
        <taxon>Agaricomycotina</taxon>
        <taxon>Agaricomycetes</taxon>
        <taxon>Polyporales</taxon>
        <taxon>Steccherinaceae</taxon>
        <taxon>Steccherinum</taxon>
    </lineage>
</organism>
<dbReference type="InterPro" id="IPR011333">
    <property type="entry name" value="SKP1/BTB/POZ_sf"/>
</dbReference>
<evidence type="ECO:0000313" key="4">
    <source>
        <dbReference type="Proteomes" id="UP000292702"/>
    </source>
</evidence>
<dbReference type="Proteomes" id="UP000292702">
    <property type="component" value="Unassembled WGS sequence"/>
</dbReference>
<dbReference type="InterPro" id="IPR000210">
    <property type="entry name" value="BTB/POZ_dom"/>
</dbReference>
<proteinExistence type="predicted"/>
<evidence type="ECO:0000256" key="1">
    <source>
        <dbReference type="SAM" id="MobiDB-lite"/>
    </source>
</evidence>
<dbReference type="Gene3D" id="3.30.710.10">
    <property type="entry name" value="Potassium Channel Kv1.1, Chain A"/>
    <property type="match status" value="2"/>
</dbReference>
<feature type="domain" description="BTB" evidence="2">
    <location>
        <begin position="374"/>
        <end position="450"/>
    </location>
</feature>
<feature type="compositionally biased region" description="Low complexity" evidence="1">
    <location>
        <begin position="1"/>
        <end position="22"/>
    </location>
</feature>
<accession>A0A4R0RMZ2</accession>
<sequence>MSQARASASSATGSGPSNAPGSEDGPRDAPAPFNKPSANLILRTSDGIDFRVQQVILIEASTFFADMLSLPAAMPGRRRRTREANDQEFRDGIPVVLVTETSQTMNILLRFCYPVANPKLSTPTEVCEALDASKKYLLEDIEDELQGNFHRISQEQPLPMYALAVIGGWEDEVRIAARGSLGFAFTPTSFVPEMEHMDTAAYVRLQQYHRECVEVVQRAILLEDPRDVPSTMSAKWACSCFSSTDFAWFTCKESHGRRPPTEKVRIWLPNGLRQVGNADQWVPRILHKIQDNAQKGLRMDSLFPPELVDEAISVGATYTCTVCRMNIARDVRRFKSQMESIIGTIINGSISGQGTSHSAGTVLEAQAPFNKPLANLIIRTSDGVDFRVQQALLREASTVFEDLLSVSPAPPGESTSHAGAQDPRESPEGVRVMEVAETSRTMDNLLRFIYPVPTPHITTAASICETLDASRKYKIEHAEKDLKEQFGRYAEKDPLSTFALAAKRGWGDEMGVAAKGSLKVTLEPAAFIEEMRHMPTGAYVRLQRYHRACVQAAESIVLRDAPASPNGPRYICTCAQYIWFLCDSTHPGRPVIHNAKREKIHVHHRGLNFERTVDKWFITILEDLRLRVRGPRRRPLVDDEMKDRAGTYGVAACCNACGKHVSADFRQFAINLEKAVDEAINAVVF</sequence>
<protein>
    <recommendedName>
        <fullName evidence="2">BTB domain-containing protein</fullName>
    </recommendedName>
</protein>